<proteinExistence type="predicted"/>
<evidence type="ECO:0000259" key="1">
    <source>
        <dbReference type="Pfam" id="PF07484"/>
    </source>
</evidence>
<accession>A0A6J5RN23</accession>
<sequence length="312" mass="32734">MAITTTTRLGLYRWGADTDQFSRDQLDSSHGSLESGVVKWGQRAVGETARPSPSTTWTGALYYNKETTVLSYTDGVEWIDIPLLGKTTNVGANLILGEGVNIQAGTTTGTKIGTTTGQKIGFFNATPVVQPANTVSTRSALQTLGLISAAGDTRWEVRVLSGTANIRPASGTLGETVYEERTFSLLTWTGAAWVGPNPCGTINAFYGTTAPAGWLFCDGGSILAQYSELIALVGATTPDLRDKGIVGRTTVATVFSTTGQANITTSPVLFAFTPDTTTTAPTGLEVSAKALGNAETTSNVSPSVKMNYIIKV</sequence>
<organism evidence="2">
    <name type="scientific">uncultured Caudovirales phage</name>
    <dbReference type="NCBI Taxonomy" id="2100421"/>
    <lineage>
        <taxon>Viruses</taxon>
        <taxon>Duplodnaviria</taxon>
        <taxon>Heunggongvirae</taxon>
        <taxon>Uroviricota</taxon>
        <taxon>Caudoviricetes</taxon>
        <taxon>Peduoviridae</taxon>
        <taxon>Maltschvirus</taxon>
        <taxon>Maltschvirus maltsch</taxon>
    </lineage>
</organism>
<name>A0A6J5RN23_9CAUD</name>
<protein>
    <submittedName>
        <fullName evidence="2">Phage tail collar domain containing protein</fullName>
    </submittedName>
</protein>
<dbReference type="Pfam" id="PF07484">
    <property type="entry name" value="Collar"/>
    <property type="match status" value="1"/>
</dbReference>
<dbReference type="InterPro" id="IPR037053">
    <property type="entry name" value="Phage_tail_collar_dom_sf"/>
</dbReference>
<evidence type="ECO:0000313" key="2">
    <source>
        <dbReference type="EMBL" id="CAB4193194.1"/>
    </source>
</evidence>
<reference evidence="2" key="1">
    <citation type="submission" date="2020-05" db="EMBL/GenBank/DDBJ databases">
        <authorList>
            <person name="Chiriac C."/>
            <person name="Salcher M."/>
            <person name="Ghai R."/>
            <person name="Kavagutti S V."/>
        </authorList>
    </citation>
    <scope>NUCLEOTIDE SEQUENCE</scope>
</reference>
<dbReference type="InterPro" id="IPR011083">
    <property type="entry name" value="Phage_tail_collar_dom"/>
</dbReference>
<dbReference type="SUPFAM" id="SSF88874">
    <property type="entry name" value="Receptor-binding domain of short tail fibre protein gp12"/>
    <property type="match status" value="1"/>
</dbReference>
<dbReference type="Gene3D" id="3.90.1340.10">
    <property type="entry name" value="Phage tail collar domain"/>
    <property type="match status" value="1"/>
</dbReference>
<dbReference type="EMBL" id="LR797193">
    <property type="protein sequence ID" value="CAB4193194.1"/>
    <property type="molecule type" value="Genomic_DNA"/>
</dbReference>
<feature type="domain" description="Phage tail collar" evidence="1">
    <location>
        <begin position="200"/>
        <end position="236"/>
    </location>
</feature>
<gene>
    <name evidence="2" type="ORF">UFOVP1246_57</name>
</gene>